<reference evidence="1 2" key="1">
    <citation type="journal article" date="2022" name="Front. Cell. Infect. Microbiol.">
        <title>The Genomes of Two Strains of Taenia crassiceps the Animal Model for the Study of Human Cysticercosis.</title>
        <authorList>
            <person name="Bobes R.J."/>
            <person name="Estrada K."/>
            <person name="Rios-Valencia D.G."/>
            <person name="Calderon-Gallegos A."/>
            <person name="de la Torre P."/>
            <person name="Carrero J.C."/>
            <person name="Sanchez-Flores A."/>
            <person name="Laclette J.P."/>
        </authorList>
    </citation>
    <scope>NUCLEOTIDE SEQUENCE [LARGE SCALE GENOMIC DNA]</scope>
    <source>
        <strain evidence="1">WFUcys</strain>
    </source>
</reference>
<accession>A0ABR4QSJ3</accession>
<sequence>MKHTFVSSSPGQYSITAITENPLHDVSLSKKSEEYSHTRTSRAKQLLNSLRNFTSAGTTPTASPNRNANIGLVCRIPRTCCRYSSPQKQPRFESSPQLRLSQTAINSSVLFPLNSNDAQPFRRRTESDGSSGSVVGVIMDMRKQQSDQLSQKLILPTDLVCHGLKPFKDQVLLA</sequence>
<gene>
    <name evidence="1" type="ORF">TcWFU_007478</name>
</gene>
<dbReference type="Proteomes" id="UP001651158">
    <property type="component" value="Unassembled WGS sequence"/>
</dbReference>
<comment type="caution">
    <text evidence="1">The sequence shown here is derived from an EMBL/GenBank/DDBJ whole genome shotgun (WGS) entry which is preliminary data.</text>
</comment>
<keyword evidence="2" id="KW-1185">Reference proteome</keyword>
<evidence type="ECO:0000313" key="2">
    <source>
        <dbReference type="Proteomes" id="UP001651158"/>
    </source>
</evidence>
<organism evidence="1 2">
    <name type="scientific">Taenia crassiceps</name>
    <dbReference type="NCBI Taxonomy" id="6207"/>
    <lineage>
        <taxon>Eukaryota</taxon>
        <taxon>Metazoa</taxon>
        <taxon>Spiralia</taxon>
        <taxon>Lophotrochozoa</taxon>
        <taxon>Platyhelminthes</taxon>
        <taxon>Cestoda</taxon>
        <taxon>Eucestoda</taxon>
        <taxon>Cyclophyllidea</taxon>
        <taxon>Taeniidae</taxon>
        <taxon>Taenia</taxon>
    </lineage>
</organism>
<evidence type="ECO:0000313" key="1">
    <source>
        <dbReference type="EMBL" id="KAL5112530.1"/>
    </source>
</evidence>
<proteinExistence type="predicted"/>
<protein>
    <submittedName>
        <fullName evidence="1">Uncharacterized protein</fullName>
    </submittedName>
</protein>
<name>A0ABR4QSJ3_9CEST</name>
<dbReference type="EMBL" id="JAKROA010000001">
    <property type="protein sequence ID" value="KAL5112530.1"/>
    <property type="molecule type" value="Genomic_DNA"/>
</dbReference>